<keyword evidence="8" id="KW-1185">Reference proteome</keyword>
<dbReference type="InterPro" id="IPR036390">
    <property type="entry name" value="WH_DNA-bd_sf"/>
</dbReference>
<dbReference type="Pfam" id="PF09339">
    <property type="entry name" value="HTH_IclR"/>
    <property type="match status" value="1"/>
</dbReference>
<dbReference type="OrthoDB" id="4474604at2"/>
<evidence type="ECO:0000313" key="8">
    <source>
        <dbReference type="Proteomes" id="UP000183263"/>
    </source>
</evidence>
<protein>
    <recommendedName>
        <fullName evidence="6">Glycerol operon regulatory protein</fullName>
    </recommendedName>
</protein>
<keyword evidence="3 7" id="KW-0238">DNA-binding</keyword>
<keyword evidence="2" id="KW-0805">Transcription regulation</keyword>
<dbReference type="AlphaFoldDB" id="A0A1G8L7M6"/>
<dbReference type="SUPFAM" id="SSF55781">
    <property type="entry name" value="GAF domain-like"/>
    <property type="match status" value="1"/>
</dbReference>
<sequence length="257" mass="26502">MPGPIQAIERAAAILSVLARAPYGVGVSEIAGALGLAKGTAHGLLRTLMLVGFVEQSESGRYALGSRLPDSRSREVDGNVLRAHAMTWADGLVSRTGLSARVATLHDQSAVVVHHVFRPGDPAQTLRLGVRLPLHATALGKALLAFTPGLAEQRTGTDLVSYTSRTVTTTREVASALSAVRSHGWAADTGEFRADRASVAAPIRDRGGRVVGAIAVVGTVDAVTAGRGSTGKGPDPALTDRVREAARAVGDELGGDP</sequence>
<dbReference type="GO" id="GO:0003677">
    <property type="term" value="F:DNA binding"/>
    <property type="evidence" value="ECO:0007669"/>
    <property type="project" value="UniProtKB-KW"/>
</dbReference>
<evidence type="ECO:0000256" key="6">
    <source>
        <dbReference type="ARBA" id="ARBA00070406"/>
    </source>
</evidence>
<dbReference type="RefSeq" id="WP_072738541.1">
    <property type="nucleotide sequence ID" value="NZ_CP048813.1"/>
</dbReference>
<dbReference type="PROSITE" id="PS51078">
    <property type="entry name" value="ICLR_ED"/>
    <property type="match status" value="1"/>
</dbReference>
<dbReference type="GO" id="GO:0003700">
    <property type="term" value="F:DNA-binding transcription factor activity"/>
    <property type="evidence" value="ECO:0007669"/>
    <property type="project" value="TreeGrafter"/>
</dbReference>
<dbReference type="InterPro" id="IPR005471">
    <property type="entry name" value="Tscrpt_reg_IclR_N"/>
</dbReference>
<dbReference type="InterPro" id="IPR014757">
    <property type="entry name" value="Tscrpt_reg_IclR_C"/>
</dbReference>
<gene>
    <name evidence="7" type="ORF">SAMN05444695_10889</name>
</gene>
<name>A0A1G8L7M6_9NOCA</name>
<dbReference type="PROSITE" id="PS51077">
    <property type="entry name" value="HTH_ICLR"/>
    <property type="match status" value="1"/>
</dbReference>
<dbReference type="EMBL" id="FNDN01000008">
    <property type="protein sequence ID" value="SDI51656.1"/>
    <property type="molecule type" value="Genomic_DNA"/>
</dbReference>
<keyword evidence="1" id="KW-0319">Glycerol metabolism</keyword>
<dbReference type="Pfam" id="PF01614">
    <property type="entry name" value="IclR_C"/>
    <property type="match status" value="1"/>
</dbReference>
<evidence type="ECO:0000256" key="5">
    <source>
        <dbReference type="ARBA" id="ARBA00058938"/>
    </source>
</evidence>
<proteinExistence type="predicted"/>
<dbReference type="FunFam" id="1.10.10.10:FF:000056">
    <property type="entry name" value="IclR family transcriptional regulator"/>
    <property type="match status" value="1"/>
</dbReference>
<organism evidence="7 8">
    <name type="scientific">Rhodococcus triatomae</name>
    <dbReference type="NCBI Taxonomy" id="300028"/>
    <lineage>
        <taxon>Bacteria</taxon>
        <taxon>Bacillati</taxon>
        <taxon>Actinomycetota</taxon>
        <taxon>Actinomycetes</taxon>
        <taxon>Mycobacteriales</taxon>
        <taxon>Nocardiaceae</taxon>
        <taxon>Rhodococcus</taxon>
    </lineage>
</organism>
<dbReference type="InterPro" id="IPR050707">
    <property type="entry name" value="HTH_MetabolicPath_Reg"/>
</dbReference>
<dbReference type="GO" id="GO:0045892">
    <property type="term" value="P:negative regulation of DNA-templated transcription"/>
    <property type="evidence" value="ECO:0007669"/>
    <property type="project" value="TreeGrafter"/>
</dbReference>
<dbReference type="PANTHER" id="PTHR30136">
    <property type="entry name" value="HELIX-TURN-HELIX TRANSCRIPTIONAL REGULATOR, ICLR FAMILY"/>
    <property type="match status" value="1"/>
</dbReference>
<evidence type="ECO:0000256" key="2">
    <source>
        <dbReference type="ARBA" id="ARBA00023015"/>
    </source>
</evidence>
<dbReference type="InterPro" id="IPR036388">
    <property type="entry name" value="WH-like_DNA-bd_sf"/>
</dbReference>
<dbReference type="PANTHER" id="PTHR30136:SF24">
    <property type="entry name" value="HTH-TYPE TRANSCRIPTIONAL REPRESSOR ALLR"/>
    <property type="match status" value="1"/>
</dbReference>
<evidence type="ECO:0000313" key="7">
    <source>
        <dbReference type="EMBL" id="SDI51656.1"/>
    </source>
</evidence>
<evidence type="ECO:0000256" key="1">
    <source>
        <dbReference type="ARBA" id="ARBA00022798"/>
    </source>
</evidence>
<dbReference type="InterPro" id="IPR029016">
    <property type="entry name" value="GAF-like_dom_sf"/>
</dbReference>
<keyword evidence="4" id="KW-0804">Transcription</keyword>
<dbReference type="Gene3D" id="1.10.10.10">
    <property type="entry name" value="Winged helix-like DNA-binding domain superfamily/Winged helix DNA-binding domain"/>
    <property type="match status" value="1"/>
</dbReference>
<dbReference type="Gene3D" id="3.30.450.40">
    <property type="match status" value="1"/>
</dbReference>
<evidence type="ECO:0000256" key="3">
    <source>
        <dbReference type="ARBA" id="ARBA00023125"/>
    </source>
</evidence>
<reference evidence="7 8" key="1">
    <citation type="submission" date="2016-10" db="EMBL/GenBank/DDBJ databases">
        <authorList>
            <person name="de Groot N.N."/>
        </authorList>
    </citation>
    <scope>NUCLEOTIDE SEQUENCE [LARGE SCALE GENOMIC DNA]</scope>
    <source>
        <strain evidence="7 8">DSM 44892</strain>
    </source>
</reference>
<dbReference type="SMART" id="SM00346">
    <property type="entry name" value="HTH_ICLR"/>
    <property type="match status" value="1"/>
</dbReference>
<dbReference type="GO" id="GO:0006071">
    <property type="term" value="P:glycerol metabolic process"/>
    <property type="evidence" value="ECO:0007669"/>
    <property type="project" value="UniProtKB-KW"/>
</dbReference>
<accession>A0A1G8L7M6</accession>
<dbReference type="Proteomes" id="UP000183263">
    <property type="component" value="Unassembled WGS sequence"/>
</dbReference>
<evidence type="ECO:0000256" key="4">
    <source>
        <dbReference type="ARBA" id="ARBA00023163"/>
    </source>
</evidence>
<dbReference type="SUPFAM" id="SSF46785">
    <property type="entry name" value="Winged helix' DNA-binding domain"/>
    <property type="match status" value="1"/>
</dbReference>
<comment type="function">
    <text evidence="5">May be an activator protein for the gylABX operon.</text>
</comment>